<proteinExistence type="predicted"/>
<dbReference type="InterPro" id="IPR028096">
    <property type="entry name" value="EfeO_Cupredoxin"/>
</dbReference>
<gene>
    <name evidence="3" type="ORF">UT28_C0001G0843</name>
</gene>
<keyword evidence="1" id="KW-1133">Transmembrane helix</keyword>
<dbReference type="KEGG" id="bbgw:UT28_C0001G0843"/>
<sequence length="231" mass="25994">MEKNISNCCKPVKKFSERKGFFWGIVYGLMPHTFCIFFVLCSVVGATTGSIFLKRFFVIPHFFQILVGLSLFFATLSASIYLRRTGNFSLVGAKRKWSYLTILFITTICVNLFFYYIVFPLAANVNSGPKIAQPASPEVTIENGVQVVRMTQTGRGYQPNVVTVKVDMPVKWIITGTNTGFCTAFIVSKQSNINRDLVLGENVLEFTPKKIGKINFSCAMNMYKGYFNVVE</sequence>
<evidence type="ECO:0000259" key="2">
    <source>
        <dbReference type="Pfam" id="PF13473"/>
    </source>
</evidence>
<dbReference type="Proteomes" id="UP000035648">
    <property type="component" value="Chromosome"/>
</dbReference>
<feature type="transmembrane region" description="Helical" evidence="1">
    <location>
        <begin position="57"/>
        <end position="76"/>
    </location>
</feature>
<accession>A0A0G4B4T6</accession>
<reference evidence="3 4" key="1">
    <citation type="journal article" date="2015" name="Nature">
        <title>rRNA introns, odd ribosomes, and small enigmatic genomes across a large radiation of phyla.</title>
        <authorList>
            <person name="Brown C.T."/>
            <person name="Hug L.A."/>
            <person name="Thomas B.C."/>
            <person name="Sharon I."/>
            <person name="Castelle C.J."/>
            <person name="Singh A."/>
            <person name="Wilkins M.J."/>
            <person name="Williams K.H."/>
            <person name="Banfield J.F."/>
        </authorList>
    </citation>
    <scope>NUCLEOTIDE SEQUENCE [LARGE SCALE GENOMIC DNA]</scope>
</reference>
<name>A0A0G4B4T6_9BACT</name>
<keyword evidence="1" id="KW-0472">Membrane</keyword>
<feature type="domain" description="EfeO-type cupredoxin-like" evidence="2">
    <location>
        <begin position="142"/>
        <end position="225"/>
    </location>
</feature>
<dbReference type="AlphaFoldDB" id="A0A0G4B4T6"/>
<protein>
    <submittedName>
        <fullName evidence="3">Heavy metal transport/detoxification protein</fullName>
    </submittedName>
</protein>
<evidence type="ECO:0000313" key="3">
    <source>
        <dbReference type="EMBL" id="AKM82620.1"/>
    </source>
</evidence>
<dbReference type="EMBL" id="CP011213">
    <property type="protein sequence ID" value="AKM82620.1"/>
    <property type="molecule type" value="Genomic_DNA"/>
</dbReference>
<dbReference type="InterPro" id="IPR008972">
    <property type="entry name" value="Cupredoxin"/>
</dbReference>
<evidence type="ECO:0000256" key="1">
    <source>
        <dbReference type="SAM" id="Phobius"/>
    </source>
</evidence>
<evidence type="ECO:0000313" key="4">
    <source>
        <dbReference type="Proteomes" id="UP000035648"/>
    </source>
</evidence>
<dbReference type="Gene3D" id="2.60.40.420">
    <property type="entry name" value="Cupredoxins - blue copper proteins"/>
    <property type="match status" value="1"/>
</dbReference>
<dbReference type="Pfam" id="PF13473">
    <property type="entry name" value="Cupredoxin_1"/>
    <property type="match status" value="1"/>
</dbReference>
<keyword evidence="1" id="KW-0812">Transmembrane</keyword>
<dbReference type="SUPFAM" id="SSF49503">
    <property type="entry name" value="Cupredoxins"/>
    <property type="match status" value="1"/>
</dbReference>
<feature type="transmembrane region" description="Helical" evidence="1">
    <location>
        <begin position="97"/>
        <end position="118"/>
    </location>
</feature>
<organism evidence="3 4">
    <name type="scientific">Berkelbacteria bacterium GW2011_GWE1_39_12</name>
    <dbReference type="NCBI Taxonomy" id="1618337"/>
    <lineage>
        <taxon>Bacteria</taxon>
        <taxon>Candidatus Berkelbacteria</taxon>
    </lineage>
</organism>
<feature type="transmembrane region" description="Helical" evidence="1">
    <location>
        <begin position="21"/>
        <end position="45"/>
    </location>
</feature>
<dbReference type="STRING" id="1618337.UT28_C0001G0843"/>